<dbReference type="CDD" id="cd17320">
    <property type="entry name" value="MFS_MdfA_MDR_like"/>
    <property type="match status" value="1"/>
</dbReference>
<evidence type="ECO:0000256" key="6">
    <source>
        <dbReference type="SAM" id="Phobius"/>
    </source>
</evidence>
<keyword evidence="4 6" id="KW-1133">Transmembrane helix</keyword>
<dbReference type="OrthoDB" id="5670831at2"/>
<sequence length="387" mass="42890">MTKKYYGILPNIIVPLGGFGTDIYVPSMPAMVAEFNASRSEVQLTMTAYVAAMGFGQLLAGPISDALGRKKLILISLVIQTLTVIGIILSPSIYWVIFNRFLQGLAAAFMIVPGRAILNDCFSDDELKKQFNYLTISFALAPIIAPLIGGICQEYFGWQASFYFILFYAVILLILVSLTYEETIPAKKKFKPSDIFHNYVHIFSDRKFVMMTLFVSILFGFSSLTSVLGPFIFVKHLGVAPLHYGYIALFFGFGWFCGNVTNRIFFLVQPISKLRFSLICHFLTTLVLLGSSLTGIYSLIPTITAFFLYIYAAGLVFPLMVGEGLALFPTLAASSNACLFASTWIVFAIYTGVATFIPLNNLIILSLVFLGINLASILLYQDIKKNF</sequence>
<dbReference type="AlphaFoldDB" id="A0A0W0VLQ6"/>
<keyword evidence="5 6" id="KW-0472">Membrane</keyword>
<proteinExistence type="predicted"/>
<feature type="transmembrane region" description="Helical" evidence="6">
    <location>
        <begin position="42"/>
        <end position="60"/>
    </location>
</feature>
<protein>
    <submittedName>
        <fullName evidence="8">Multidrug resistance protein, MFS superfamily</fullName>
    </submittedName>
</protein>
<dbReference type="InterPro" id="IPR020846">
    <property type="entry name" value="MFS_dom"/>
</dbReference>
<dbReference type="PANTHER" id="PTHR23502:SF132">
    <property type="entry name" value="POLYAMINE TRANSPORTER 2-RELATED"/>
    <property type="match status" value="1"/>
</dbReference>
<evidence type="ECO:0000313" key="9">
    <source>
        <dbReference type="Proteomes" id="UP000054761"/>
    </source>
</evidence>
<evidence type="ECO:0000256" key="1">
    <source>
        <dbReference type="ARBA" id="ARBA00004141"/>
    </source>
</evidence>
<comment type="subcellular location">
    <subcellularLocation>
        <location evidence="1">Membrane</location>
        <topology evidence="1">Multi-pass membrane protein</topology>
    </subcellularLocation>
</comment>
<feature type="transmembrane region" description="Helical" evidence="6">
    <location>
        <begin position="72"/>
        <end position="95"/>
    </location>
</feature>
<comment type="caution">
    <text evidence="8">The sequence shown here is derived from an EMBL/GenBank/DDBJ whole genome shotgun (WGS) entry which is preliminary data.</text>
</comment>
<dbReference type="GO" id="GO:0015385">
    <property type="term" value="F:sodium:proton antiporter activity"/>
    <property type="evidence" value="ECO:0007669"/>
    <property type="project" value="TreeGrafter"/>
</dbReference>
<keyword evidence="2" id="KW-0813">Transport</keyword>
<evidence type="ECO:0000313" key="8">
    <source>
        <dbReference type="EMBL" id="KTD21016.1"/>
    </source>
</evidence>
<feature type="transmembrane region" description="Helical" evidence="6">
    <location>
        <begin position="278"/>
        <end position="300"/>
    </location>
</feature>
<keyword evidence="3 6" id="KW-0812">Transmembrane</keyword>
<feature type="transmembrane region" description="Helical" evidence="6">
    <location>
        <begin position="101"/>
        <end position="118"/>
    </location>
</feature>
<evidence type="ECO:0000256" key="3">
    <source>
        <dbReference type="ARBA" id="ARBA00022692"/>
    </source>
</evidence>
<organism evidence="8 9">
    <name type="scientific">Legionella israelensis</name>
    <dbReference type="NCBI Taxonomy" id="454"/>
    <lineage>
        <taxon>Bacteria</taxon>
        <taxon>Pseudomonadati</taxon>
        <taxon>Pseudomonadota</taxon>
        <taxon>Gammaproteobacteria</taxon>
        <taxon>Legionellales</taxon>
        <taxon>Legionellaceae</taxon>
        <taxon>Legionella</taxon>
    </lineage>
</organism>
<dbReference type="PROSITE" id="PS00216">
    <property type="entry name" value="SUGAR_TRANSPORT_1"/>
    <property type="match status" value="1"/>
</dbReference>
<feature type="transmembrane region" description="Helical" evidence="6">
    <location>
        <begin position="244"/>
        <end position="266"/>
    </location>
</feature>
<feature type="transmembrane region" description="Helical" evidence="6">
    <location>
        <begin position="130"/>
        <end position="148"/>
    </location>
</feature>
<dbReference type="InterPro" id="IPR005829">
    <property type="entry name" value="Sugar_transporter_CS"/>
</dbReference>
<dbReference type="GO" id="GO:0005886">
    <property type="term" value="C:plasma membrane"/>
    <property type="evidence" value="ECO:0007669"/>
    <property type="project" value="TreeGrafter"/>
</dbReference>
<name>A0A0W0VLQ6_9GAMM</name>
<accession>A0A0W0VLQ6</accession>
<dbReference type="GO" id="GO:1990961">
    <property type="term" value="P:xenobiotic detoxification by transmembrane export across the plasma membrane"/>
    <property type="evidence" value="ECO:0007669"/>
    <property type="project" value="TreeGrafter"/>
</dbReference>
<dbReference type="InterPro" id="IPR036259">
    <property type="entry name" value="MFS_trans_sf"/>
</dbReference>
<dbReference type="PANTHER" id="PTHR23502">
    <property type="entry name" value="MAJOR FACILITATOR SUPERFAMILY"/>
    <property type="match status" value="1"/>
</dbReference>
<dbReference type="PATRIC" id="fig|454.4.peg.1756"/>
<dbReference type="InterPro" id="IPR011701">
    <property type="entry name" value="MFS"/>
</dbReference>
<dbReference type="PROSITE" id="PS50850">
    <property type="entry name" value="MFS"/>
    <property type="match status" value="1"/>
</dbReference>
<dbReference type="RefSeq" id="WP_058501964.1">
    <property type="nucleotide sequence ID" value="NZ_CAAAJA010000058.1"/>
</dbReference>
<evidence type="ECO:0000256" key="4">
    <source>
        <dbReference type="ARBA" id="ARBA00022989"/>
    </source>
</evidence>
<keyword evidence="9" id="KW-1185">Reference proteome</keyword>
<reference evidence="8 9" key="1">
    <citation type="submission" date="2015-11" db="EMBL/GenBank/DDBJ databases">
        <title>Genomic analysis of 38 Legionella species identifies large and diverse effector repertoires.</title>
        <authorList>
            <person name="Burstein D."/>
            <person name="Amaro F."/>
            <person name="Zusman T."/>
            <person name="Lifshitz Z."/>
            <person name="Cohen O."/>
            <person name="Gilbert J.A."/>
            <person name="Pupko T."/>
            <person name="Shuman H.A."/>
            <person name="Segal G."/>
        </authorList>
    </citation>
    <scope>NUCLEOTIDE SEQUENCE [LARGE SCALE GENOMIC DNA]</scope>
    <source>
        <strain evidence="8 9">Bercovier 4</strain>
    </source>
</reference>
<gene>
    <name evidence="8" type="ORF">Lisr_1615</name>
</gene>
<feature type="transmembrane region" description="Helical" evidence="6">
    <location>
        <begin position="306"/>
        <end position="328"/>
    </location>
</feature>
<dbReference type="EMBL" id="LNYH01000094">
    <property type="protein sequence ID" value="KTD21016.1"/>
    <property type="molecule type" value="Genomic_DNA"/>
</dbReference>
<dbReference type="Pfam" id="PF07690">
    <property type="entry name" value="MFS_1"/>
    <property type="match status" value="1"/>
</dbReference>
<dbReference type="Gene3D" id="1.20.1720.10">
    <property type="entry name" value="Multidrug resistance protein D"/>
    <property type="match status" value="1"/>
</dbReference>
<dbReference type="Proteomes" id="UP000054761">
    <property type="component" value="Unassembled WGS sequence"/>
</dbReference>
<feature type="transmembrane region" description="Helical" evidence="6">
    <location>
        <begin position="160"/>
        <end position="180"/>
    </location>
</feature>
<evidence type="ECO:0000256" key="5">
    <source>
        <dbReference type="ARBA" id="ARBA00023136"/>
    </source>
</evidence>
<feature type="transmembrane region" description="Helical" evidence="6">
    <location>
        <begin position="363"/>
        <end position="380"/>
    </location>
</feature>
<feature type="transmembrane region" description="Helical" evidence="6">
    <location>
        <begin position="208"/>
        <end position="232"/>
    </location>
</feature>
<feature type="transmembrane region" description="Helical" evidence="6">
    <location>
        <begin position="337"/>
        <end position="357"/>
    </location>
</feature>
<evidence type="ECO:0000256" key="2">
    <source>
        <dbReference type="ARBA" id="ARBA00022448"/>
    </source>
</evidence>
<feature type="domain" description="Major facilitator superfamily (MFS) profile" evidence="7">
    <location>
        <begin position="6"/>
        <end position="384"/>
    </location>
</feature>
<dbReference type="SUPFAM" id="SSF103473">
    <property type="entry name" value="MFS general substrate transporter"/>
    <property type="match status" value="1"/>
</dbReference>
<evidence type="ECO:0000259" key="7">
    <source>
        <dbReference type="PROSITE" id="PS50850"/>
    </source>
</evidence>